<dbReference type="Proteomes" id="UP001430193">
    <property type="component" value="Unassembled WGS sequence"/>
</dbReference>
<comment type="caution">
    <text evidence="2">The sequence shown here is derived from an EMBL/GenBank/DDBJ whole genome shotgun (WGS) entry which is preliminary data.</text>
</comment>
<reference evidence="2" key="1">
    <citation type="submission" date="2020-10" db="EMBL/GenBank/DDBJ databases">
        <title>Phylogeny of dyella-like bacteria.</title>
        <authorList>
            <person name="Fu J."/>
        </authorList>
    </citation>
    <scope>NUCLEOTIDE SEQUENCE</scope>
    <source>
        <strain evidence="2">DHON07</strain>
    </source>
</reference>
<keyword evidence="1" id="KW-0812">Transmembrane</keyword>
<sequence>MAKPNMPRNTFNPFALGLLVLFLLGLNQVIAHRYYPASIALQVLFTTWLVVGSAWLVWRRWKARKRF</sequence>
<evidence type="ECO:0000256" key="1">
    <source>
        <dbReference type="SAM" id="Phobius"/>
    </source>
</evidence>
<evidence type="ECO:0000313" key="2">
    <source>
        <dbReference type="EMBL" id="MBM7131038.1"/>
    </source>
</evidence>
<dbReference type="EMBL" id="JADIKF010000039">
    <property type="protein sequence ID" value="MBM7131038.1"/>
    <property type="molecule type" value="Genomic_DNA"/>
</dbReference>
<dbReference type="RefSeq" id="WP_204632577.1">
    <property type="nucleotide sequence ID" value="NZ_BSOC01000002.1"/>
</dbReference>
<feature type="transmembrane region" description="Helical" evidence="1">
    <location>
        <begin position="41"/>
        <end position="58"/>
    </location>
</feature>
<gene>
    <name evidence="2" type="ORF">ISS99_16055</name>
</gene>
<name>A0ABS2KJE6_9GAMM</name>
<protein>
    <submittedName>
        <fullName evidence="2">Uncharacterized protein</fullName>
    </submittedName>
</protein>
<keyword evidence="1" id="KW-0472">Membrane</keyword>
<keyword evidence="1" id="KW-1133">Transmembrane helix</keyword>
<evidence type="ECO:0000313" key="3">
    <source>
        <dbReference type="Proteomes" id="UP001430193"/>
    </source>
</evidence>
<organism evidence="2 3">
    <name type="scientific">Dyella mobilis</name>
    <dbReference type="NCBI Taxonomy" id="1849582"/>
    <lineage>
        <taxon>Bacteria</taxon>
        <taxon>Pseudomonadati</taxon>
        <taxon>Pseudomonadota</taxon>
        <taxon>Gammaproteobacteria</taxon>
        <taxon>Lysobacterales</taxon>
        <taxon>Rhodanobacteraceae</taxon>
        <taxon>Dyella</taxon>
    </lineage>
</organism>
<proteinExistence type="predicted"/>
<keyword evidence="3" id="KW-1185">Reference proteome</keyword>
<accession>A0ABS2KJE6</accession>